<feature type="compositionally biased region" description="Polar residues" evidence="1">
    <location>
        <begin position="410"/>
        <end position="429"/>
    </location>
</feature>
<dbReference type="GeneID" id="54360884"/>
<feature type="compositionally biased region" description="Polar residues" evidence="1">
    <location>
        <begin position="67"/>
        <end position="78"/>
    </location>
</feature>
<feature type="compositionally biased region" description="Polar residues" evidence="1">
    <location>
        <begin position="223"/>
        <end position="235"/>
    </location>
</feature>
<reference evidence="3" key="1">
    <citation type="submission" date="2020-01" db="EMBL/GenBank/DDBJ databases">
        <authorList>
            <consortium name="DOE Joint Genome Institute"/>
            <person name="Haridas S."/>
            <person name="Albert R."/>
            <person name="Binder M."/>
            <person name="Bloem J."/>
            <person name="Labutti K."/>
            <person name="Salamov A."/>
            <person name="Andreopoulos B."/>
            <person name="Baker S.E."/>
            <person name="Barry K."/>
            <person name="Bills G."/>
            <person name="Bluhm B.H."/>
            <person name="Cannon C."/>
            <person name="Castanera R."/>
            <person name="Culley D.E."/>
            <person name="Daum C."/>
            <person name="Ezra D."/>
            <person name="Gonzalez J.B."/>
            <person name="Henrissat B."/>
            <person name="Kuo A."/>
            <person name="Liang C."/>
            <person name="Lipzen A."/>
            <person name="Lutzoni F."/>
            <person name="Magnuson J."/>
            <person name="Mondo S."/>
            <person name="Nolan M."/>
            <person name="Ohm R."/>
            <person name="Pangilinan J."/>
            <person name="Park H.-J."/>
            <person name="Ramirez L."/>
            <person name="Alfaro M."/>
            <person name="Sun H."/>
            <person name="Tritt A."/>
            <person name="Yoshinaga Y."/>
            <person name="Zwiers L.-H."/>
            <person name="Turgeon B.G."/>
            <person name="Goodwin S.B."/>
            <person name="Spatafora J.W."/>
            <person name="Crous P.W."/>
            <person name="Grigoriev I.V."/>
        </authorList>
    </citation>
    <scope>NUCLEOTIDE SEQUENCE</scope>
    <source>
        <strain evidence="3">CBS 342.82</strain>
    </source>
</reference>
<feature type="compositionally biased region" description="Polar residues" evidence="1">
    <location>
        <begin position="342"/>
        <end position="360"/>
    </location>
</feature>
<feature type="region of interest" description="Disordered" evidence="1">
    <location>
        <begin position="248"/>
        <end position="284"/>
    </location>
</feature>
<feature type="region of interest" description="Disordered" evidence="1">
    <location>
        <begin position="1"/>
        <end position="175"/>
    </location>
</feature>
<keyword evidence="2" id="KW-1185">Reference proteome</keyword>
<proteinExistence type="predicted"/>
<feature type="compositionally biased region" description="Low complexity" evidence="1">
    <location>
        <begin position="110"/>
        <end position="147"/>
    </location>
</feature>
<feature type="compositionally biased region" description="Low complexity" evidence="1">
    <location>
        <begin position="388"/>
        <end position="403"/>
    </location>
</feature>
<feature type="compositionally biased region" description="Acidic residues" evidence="1">
    <location>
        <begin position="310"/>
        <end position="319"/>
    </location>
</feature>
<feature type="compositionally biased region" description="Low complexity" evidence="1">
    <location>
        <begin position="323"/>
        <end position="334"/>
    </location>
</feature>
<sequence>MAEVAKPNEPTSRGLRSWFSHKLRPRSSANGKKATPPPPERKSYVPRYAQRDMLMSVPIADRPDQNGRPQSVRHQSACSDIGFMPTDSSSRSIRSVRPHLMPRNVSAPIGLSGSRSGTSTPGSIKTSYSHHGPSGSSSSANLSNINSWRGEAGSSTPRSLQDFQIGSDSPHQRPMWENFDQVMSSVSLSELDRPPHRRKSSSSSYHSRGWSTNHHNYAPPRTVHTSDINGNQQSYFNHQGIPDKRRASVSSLNVTKNPAPMDKGKGRASSETLSPVSRPGSGSMYGYHGELRLTAPSRLRNEHILEPVFDEEHESDDDGLYLRRPTTAATTIRTPSRRHSPAGQSPSRVYSTLFEQQEPTSGEVKPTETAESGTAASIAVQLPPPMQSESSSASFIESTTSEAPTDASKRSASTVSTAPTESSLSNSRPPSHFKEQTQERERDASRDAESDQPKRTLNVEPGVDVIQFEQPALPAVEAVKV</sequence>
<dbReference type="AlphaFoldDB" id="A0A6J3M646"/>
<name>A0A6J3M646_9PEZI</name>
<evidence type="ECO:0000313" key="3">
    <source>
        <dbReference type="RefSeq" id="XP_033460536.1"/>
    </source>
</evidence>
<organism evidence="3">
    <name type="scientific">Dissoconium aciculare CBS 342.82</name>
    <dbReference type="NCBI Taxonomy" id="1314786"/>
    <lineage>
        <taxon>Eukaryota</taxon>
        <taxon>Fungi</taxon>
        <taxon>Dikarya</taxon>
        <taxon>Ascomycota</taxon>
        <taxon>Pezizomycotina</taxon>
        <taxon>Dothideomycetes</taxon>
        <taxon>Dothideomycetidae</taxon>
        <taxon>Mycosphaerellales</taxon>
        <taxon>Dissoconiaceae</taxon>
        <taxon>Dissoconium</taxon>
    </lineage>
</organism>
<feature type="compositionally biased region" description="Polar residues" evidence="1">
    <location>
        <begin position="153"/>
        <end position="169"/>
    </location>
</feature>
<dbReference type="Proteomes" id="UP000504637">
    <property type="component" value="Unplaced"/>
</dbReference>
<accession>A0A6J3M646</accession>
<dbReference type="RefSeq" id="XP_033460536.1">
    <property type="nucleotide sequence ID" value="XM_033603084.1"/>
</dbReference>
<gene>
    <name evidence="3" type="ORF">K489DRAFT_369851</name>
</gene>
<protein>
    <submittedName>
        <fullName evidence="3">Uncharacterized protein</fullName>
    </submittedName>
</protein>
<feature type="region of interest" description="Disordered" evidence="1">
    <location>
        <begin position="188"/>
        <end position="235"/>
    </location>
</feature>
<evidence type="ECO:0000313" key="2">
    <source>
        <dbReference type="Proteomes" id="UP000504637"/>
    </source>
</evidence>
<feature type="region of interest" description="Disordered" evidence="1">
    <location>
        <begin position="310"/>
        <end position="462"/>
    </location>
</feature>
<reference evidence="3" key="3">
    <citation type="submission" date="2025-08" db="UniProtKB">
        <authorList>
            <consortium name="RefSeq"/>
        </authorList>
    </citation>
    <scope>IDENTIFICATION</scope>
    <source>
        <strain evidence="3">CBS 342.82</strain>
    </source>
</reference>
<evidence type="ECO:0000256" key="1">
    <source>
        <dbReference type="SAM" id="MobiDB-lite"/>
    </source>
</evidence>
<reference evidence="3" key="2">
    <citation type="submission" date="2020-04" db="EMBL/GenBank/DDBJ databases">
        <authorList>
            <consortium name="NCBI Genome Project"/>
        </authorList>
    </citation>
    <scope>NUCLEOTIDE SEQUENCE</scope>
    <source>
        <strain evidence="3">CBS 342.82</strain>
    </source>
</reference>
<dbReference type="OrthoDB" id="10538559at2759"/>
<feature type="compositionally biased region" description="Basic and acidic residues" evidence="1">
    <location>
        <begin position="432"/>
        <end position="454"/>
    </location>
</feature>